<dbReference type="GO" id="GO:0006506">
    <property type="term" value="P:GPI anchor biosynthetic process"/>
    <property type="evidence" value="ECO:0007669"/>
    <property type="project" value="InterPro"/>
</dbReference>
<feature type="transmembrane region" description="Helical" evidence="2">
    <location>
        <begin position="302"/>
        <end position="320"/>
    </location>
</feature>
<dbReference type="OrthoDB" id="70250at2759"/>
<dbReference type="GO" id="GO:0005783">
    <property type="term" value="C:endoplasmic reticulum"/>
    <property type="evidence" value="ECO:0007669"/>
    <property type="project" value="TreeGrafter"/>
</dbReference>
<organism evidence="3 4">
    <name type="scientific">Saprolegnia diclina (strain VS20)</name>
    <dbReference type="NCBI Taxonomy" id="1156394"/>
    <lineage>
        <taxon>Eukaryota</taxon>
        <taxon>Sar</taxon>
        <taxon>Stramenopiles</taxon>
        <taxon>Oomycota</taxon>
        <taxon>Saprolegniomycetes</taxon>
        <taxon>Saprolegniales</taxon>
        <taxon>Saprolegniaceae</taxon>
        <taxon>Saprolegnia</taxon>
    </lineage>
</organism>
<evidence type="ECO:0000313" key="4">
    <source>
        <dbReference type="Proteomes" id="UP000030762"/>
    </source>
</evidence>
<dbReference type="RefSeq" id="XP_008613311.1">
    <property type="nucleotide sequence ID" value="XM_008615089.1"/>
</dbReference>
<dbReference type="PANTHER" id="PTHR21329">
    <property type="entry name" value="PHOSPHATIDYLINOSITOL N-ACETYLGLUCOSAMINYLTRANSFERASE SUBUNIT Q-RELATED"/>
    <property type="match status" value="1"/>
</dbReference>
<keyword evidence="2" id="KW-0472">Membrane</keyword>
<feature type="region of interest" description="Disordered" evidence="1">
    <location>
        <begin position="91"/>
        <end position="111"/>
    </location>
</feature>
<protein>
    <recommendedName>
        <fullName evidence="5">Phosphatidylinositol glycan, class Q</fullName>
    </recommendedName>
</protein>
<dbReference type="GeneID" id="19949899"/>
<dbReference type="Pfam" id="PF05024">
    <property type="entry name" value="Gpi1"/>
    <property type="match status" value="1"/>
</dbReference>
<reference evidence="3 4" key="1">
    <citation type="submission" date="2012-04" db="EMBL/GenBank/DDBJ databases">
        <title>The Genome Sequence of Saprolegnia declina VS20.</title>
        <authorList>
            <consortium name="The Broad Institute Genome Sequencing Platform"/>
            <person name="Russ C."/>
            <person name="Nusbaum C."/>
            <person name="Tyler B."/>
            <person name="van West P."/>
            <person name="Dieguez-Uribeondo J."/>
            <person name="de Bruijn I."/>
            <person name="Tripathy S."/>
            <person name="Jiang R."/>
            <person name="Young S.K."/>
            <person name="Zeng Q."/>
            <person name="Gargeya S."/>
            <person name="Fitzgerald M."/>
            <person name="Haas B."/>
            <person name="Abouelleil A."/>
            <person name="Alvarado L."/>
            <person name="Arachchi H.M."/>
            <person name="Berlin A."/>
            <person name="Chapman S.B."/>
            <person name="Goldberg J."/>
            <person name="Griggs A."/>
            <person name="Gujja S."/>
            <person name="Hansen M."/>
            <person name="Howarth C."/>
            <person name="Imamovic A."/>
            <person name="Larimer J."/>
            <person name="McCowen C."/>
            <person name="Montmayeur A."/>
            <person name="Murphy C."/>
            <person name="Neiman D."/>
            <person name="Pearson M."/>
            <person name="Priest M."/>
            <person name="Roberts A."/>
            <person name="Saif S."/>
            <person name="Shea T."/>
            <person name="Sisk P."/>
            <person name="Sykes S."/>
            <person name="Wortman J."/>
            <person name="Nusbaum C."/>
            <person name="Birren B."/>
        </authorList>
    </citation>
    <scope>NUCLEOTIDE SEQUENCE [LARGE SCALE GENOMIC DNA]</scope>
    <source>
        <strain evidence="3 4">VS20</strain>
    </source>
</reference>
<feature type="transmembrane region" description="Helical" evidence="2">
    <location>
        <begin position="390"/>
        <end position="410"/>
    </location>
</feature>
<accession>T0RLJ9</accession>
<dbReference type="Proteomes" id="UP000030762">
    <property type="component" value="Unassembled WGS sequence"/>
</dbReference>
<evidence type="ECO:0008006" key="5">
    <source>
        <dbReference type="Google" id="ProtNLM"/>
    </source>
</evidence>
<sequence>MPRRLDVLWPERNAVVDYESPAYLLGWHLQSNLVCVAAIVPVSRYALPVLQSEVDKWSADLQRRSKTEAAYAVTPKPALMVLGEVRPAAMADETTTSDATSSLRQRGKSSGAKPLHLKSLWLSVVWDGNKTPVLNVVHEHGQVVACELCHVILYDASFPCRFRHFVIKKRQRQSDDESMDTPFQHAIAQLNDAHLVQERFLGLAPRSSYVGRFKALVLWPFLLFFVLCRPLLNAIAWVLNTPVPQRFPVVKGRSIKSFSLFFRLLSRRVILLANITEQCIKFNHMQHSVHPFHPLDNRYAEFVSDLFLLVLDFIAGYYYGHLVPLAISYFQSSCSGHFNVLKSQVTWLIDSPAGFKINVALASILGKGVHLMVDVAQYAIESVTPFMSTLLQVAAFASLFGLTVQLGLLYDTIEYLTLQTYYLYLYFSKLHRVQFDLLSSLWKLFLGKKKNVLRNRVDSCEYDVNQLLIGTLLFTILFFVVATNSVFYLYFCLARFVVLCLQTCVWCPIVFCHVVPLYSISLWLEDAFHFPMDVYLQPLSHARALSISFPNVHTKDCFVGDDFDATDASRKGSDTKPISTAVFTLHPLAYSFGALFTRCSAYVGALGSHYTVAKFLRCFFLGEYIPALPFVKTPLCHLPFPPSTAFMSTKELWDGLRACQW</sequence>
<dbReference type="VEuPathDB" id="FungiDB:SDRG_09172"/>
<keyword evidence="2" id="KW-1133">Transmembrane helix</keyword>
<keyword evidence="4" id="KW-1185">Reference proteome</keyword>
<dbReference type="EMBL" id="JH767160">
    <property type="protein sequence ID" value="EQC33188.1"/>
    <property type="molecule type" value="Genomic_DNA"/>
</dbReference>
<proteinExistence type="predicted"/>
<dbReference type="OMA" id="YPTIWIF"/>
<feature type="transmembrane region" description="Helical" evidence="2">
    <location>
        <begin position="467"/>
        <end position="490"/>
    </location>
</feature>
<feature type="transmembrane region" description="Helical" evidence="2">
    <location>
        <begin position="216"/>
        <end position="239"/>
    </location>
</feature>
<evidence type="ECO:0000313" key="3">
    <source>
        <dbReference type="EMBL" id="EQC33188.1"/>
    </source>
</evidence>
<dbReference type="PANTHER" id="PTHR21329:SF3">
    <property type="entry name" value="PHOSPHATIDYLINOSITOL N-ACETYLGLUCOSAMINYLTRANSFERASE SUBUNIT Q"/>
    <property type="match status" value="1"/>
</dbReference>
<feature type="transmembrane region" description="Helical" evidence="2">
    <location>
        <begin position="496"/>
        <end position="518"/>
    </location>
</feature>
<dbReference type="AlphaFoldDB" id="T0RLJ9"/>
<dbReference type="InterPro" id="IPR007720">
    <property type="entry name" value="PigQ/GPI1"/>
</dbReference>
<evidence type="ECO:0000256" key="2">
    <source>
        <dbReference type="SAM" id="Phobius"/>
    </source>
</evidence>
<gene>
    <name evidence="3" type="ORF">SDRG_09172</name>
</gene>
<dbReference type="GO" id="GO:0016020">
    <property type="term" value="C:membrane"/>
    <property type="evidence" value="ECO:0007669"/>
    <property type="project" value="InterPro"/>
</dbReference>
<name>T0RLJ9_SAPDV</name>
<keyword evidence="2" id="KW-0812">Transmembrane</keyword>
<evidence type="ECO:0000256" key="1">
    <source>
        <dbReference type="SAM" id="MobiDB-lite"/>
    </source>
</evidence>
<dbReference type="InParanoid" id="T0RLJ9"/>
<dbReference type="STRING" id="1156394.T0RLJ9"/>
<dbReference type="eggNOG" id="KOG1183">
    <property type="taxonomic scope" value="Eukaryota"/>
</dbReference>
<feature type="compositionally biased region" description="Low complexity" evidence="1">
    <location>
        <begin position="91"/>
        <end position="102"/>
    </location>
</feature>